<evidence type="ECO:0000313" key="2">
    <source>
        <dbReference type="Proteomes" id="UP000694557"/>
    </source>
</evidence>
<proteinExistence type="predicted"/>
<organism evidence="1 2">
    <name type="scientific">Oncorhynchus kisutch</name>
    <name type="common">Coho salmon</name>
    <name type="synonym">Salmo kisutch</name>
    <dbReference type="NCBI Taxonomy" id="8019"/>
    <lineage>
        <taxon>Eukaryota</taxon>
        <taxon>Metazoa</taxon>
        <taxon>Chordata</taxon>
        <taxon>Craniata</taxon>
        <taxon>Vertebrata</taxon>
        <taxon>Euteleostomi</taxon>
        <taxon>Actinopterygii</taxon>
        <taxon>Neopterygii</taxon>
        <taxon>Teleostei</taxon>
        <taxon>Protacanthopterygii</taxon>
        <taxon>Salmoniformes</taxon>
        <taxon>Salmonidae</taxon>
        <taxon>Salmoninae</taxon>
        <taxon>Oncorhynchus</taxon>
    </lineage>
</organism>
<dbReference type="CDD" id="cd20220">
    <property type="entry name" value="PFM_natterin-3-like"/>
    <property type="match status" value="1"/>
</dbReference>
<reference evidence="1" key="2">
    <citation type="submission" date="2025-09" db="UniProtKB">
        <authorList>
            <consortium name="Ensembl"/>
        </authorList>
    </citation>
    <scope>IDENTIFICATION</scope>
</reference>
<keyword evidence="2" id="KW-1185">Reference proteome</keyword>
<dbReference type="Proteomes" id="UP000694557">
    <property type="component" value="Unassembled WGS sequence"/>
</dbReference>
<dbReference type="GeneTree" id="ENSGT00400000024875"/>
<evidence type="ECO:0000313" key="1">
    <source>
        <dbReference type="Ensembl" id="ENSOKIP00005052959.1"/>
    </source>
</evidence>
<dbReference type="Gene3D" id="2.170.15.10">
    <property type="entry name" value="Proaerolysin, chain A, domain 3"/>
    <property type="match status" value="1"/>
</dbReference>
<dbReference type="SUPFAM" id="SSF56973">
    <property type="entry name" value="Aerolisin/ETX pore-forming domain"/>
    <property type="match status" value="1"/>
</dbReference>
<protein>
    <submittedName>
        <fullName evidence="1">Uncharacterized protein</fullName>
    </submittedName>
</protein>
<dbReference type="Ensembl" id="ENSOKIT00005055935.1">
    <property type="protein sequence ID" value="ENSOKIP00005052959.1"/>
    <property type="gene ID" value="ENSOKIG00005022351.1"/>
</dbReference>
<sequence length="264" mass="29724">VGIYNSYTERTDYTCKYNCEAGFYTRGLTGPYCQYPYGFYTRALTDSPGSVPKDSVGTCPGAFFLPWEGDECWYKSYQVLAINRYAYSQHISYVKYGIDEVEIFPPPETMRISVITNNECQMVVKTVTISKTSEVESTWNIGRTTILGITTGITFSAEKTLQFNRGTTMVEAHSHSVSVELNITPNHSCNVYMEDRKFTADIPFTARLSRIYGNGEALWTSISGVYNAVQIGRIRAVVDRCEPVIDANALLTYIVLKLLNTVHF</sequence>
<accession>A0A8C7H8H3</accession>
<reference evidence="1" key="1">
    <citation type="submission" date="2025-08" db="UniProtKB">
        <authorList>
            <consortium name="Ensembl"/>
        </authorList>
    </citation>
    <scope>IDENTIFICATION</scope>
</reference>
<name>A0A8C7H8H3_ONCKI</name>
<dbReference type="AlphaFoldDB" id="A0A8C7H8H3"/>